<feature type="compositionally biased region" description="Basic and acidic residues" evidence="2">
    <location>
        <begin position="1824"/>
        <end position="1833"/>
    </location>
</feature>
<feature type="compositionally biased region" description="Basic and acidic residues" evidence="2">
    <location>
        <begin position="1028"/>
        <end position="1054"/>
    </location>
</feature>
<evidence type="ECO:0000259" key="3">
    <source>
        <dbReference type="PROSITE" id="PS51352"/>
    </source>
</evidence>
<dbReference type="InterPro" id="IPR013766">
    <property type="entry name" value="Thioredoxin_domain"/>
</dbReference>
<dbReference type="InterPro" id="IPR017937">
    <property type="entry name" value="Thioredoxin_CS"/>
</dbReference>
<feature type="compositionally biased region" description="Low complexity" evidence="2">
    <location>
        <begin position="1015"/>
        <end position="1027"/>
    </location>
</feature>
<evidence type="ECO:0000313" key="5">
    <source>
        <dbReference type="Proteomes" id="UP000051952"/>
    </source>
</evidence>
<sequence length="1888" mass="210398">MTSSLMVPSGLDRNGLVEAGLVESDPRHRHLFVVLFVASWTSKSNAAAMRDVHHFAAMARRYDNTNNAVTASFTIVDLHSTRFGAGSALHNAFLGGDTSIGFGDVCLDPPCVFTCSQLTAQRDARHCGGQDLPFNFLPTALDFDALERSLTLAGNPTSDEETNLRPLDAMSRSLQAAGSRGVVQLDSLRPWLVLDRDAALAPLADEGRKTLAADALAYRRNVVVLFHGGQQLSANGIWYDRRVVKSFESICKTLNLTTTTTSQESLRQENVCAVMNSYSYAKLAHHVKTKFHRTSQDHLKQSAIGADSRSPFIALLSRMDIAGDDISSEGDLPMATSDMSQRRMVLDITPEMLILNPSKVETIIATAIGKQHAHSEDREAIGEGEHGGLTTVTANQLFRTITDPERGVLMLYSGGSSCPHSAQLRAVMVDVAKAFVRERREVTIAVIDGSREIDVEERKNVYGVTRLPMLLWYPKGIGKHPLRTPGEEYRGLPQKLPLIEYVNDEMGYSFFEMDWMKDTTVRAVTRRDWDEKIGGPRARNRSHTVLFLYRTLQQDAKTAEMLLDLEKRLGSHVDFERSPVTRPNDEEAEIRSSEETAEAAASGLIPTIGGIEFFKMDSRRFEGFLKHQGLIRRGVSTEARILAKRAMKVEHAVATSDATVVHALDIIEMASFVLRSVDEERYGTDAQKVLRFTSQEVAHHQSTAANRHDSSSFAGDAPSSSDSAADLGKDGKPRPLVTELDMHDFRSFVDDAEVDAVVFFYATWCEQSKIFEPKYLEAAKHFGSSDKTIRFGKINVPLNDETGHGQGILSFPTVKFYFAGSKDKAKLIGAQYHSMGEFLEKSAQPNATQNFIQYIANTRRSTKVQELDHQRLLVERALLELNETSLQHAISNTTDQYLVEFYAPWCGHCRTVIPELQAVGEYFRRQRRMNPIRPRLHVARIDATKYRNASAALNATNSYPTILLLTNEKNAKGTIVRRVHKYNDHRLAERIIDFVSIHLPKVATDHDGRKKAKPAEAPSKKAPATKTSTEKPPRDEELNLPRLETEEQKKQDRDKRKRSVDDAIEDLYATDEDLKEVIRKRNVQKKTKSGGARQIKVIERSKLLSRHVQFLDEKTLRGFLDTTTVVVVLNCESKVDAEHLEAWNIVAENFEQLIKHRLVVVGVVEAGDSTAALRGMLGEAPSITVFRGLATPQIARYKMLDPYEDHDEYAKIRFGQGGSGTNATEVVEFVKQQIHNTLMHSVEFKTVKEFDAATQNRSAKIMVMFYAPWSEDAKAIAPHYDGLAQQYRHMNNVFITRLDVSQHLKVHERMRRTKLPFFLVYDDIPEDVREQMNAKDRKIPRILTTPRPTRTQLGAFLLNQVQPEADRDWVGEWFVPYGDESHIPPLVKYTSEVDDNEVVKSAHAEWNAFQRRTHQDVDDDVAAPSSSATAIELSSWRPLLLNSVDEVQTFVTTFGPTRGALIFFSSNWCKHCFSQYRTFLAGAAKVSSTVAVAMFNVSRTEDSKKLKSSPFEVSVFPTVLFFGGTGADARVEFTEKLRGPHAASTLVKFIATTTARIGLAPSASHPLPTYPSAAQAGSDQPSTTHSSTPRPASVELPQELSTVEDVTASLSRFMNISSTGSPTANEGGAAIIFLNASWCTHVKCGTALEAVVASTVMLTKPRRDGATAIRPFRWNLSDKRVKAFANANLGIVAVPTVVIACNGSAHRFPHDVFPSSPSAASLVPSRIVAFAEEVCFGLLPLELQRKRLQDALEEAEEGAVTRMSVASLISPESGDNIFAMRFNGSTCSRDPHCIEATRLMRLLSGTYKNRQLLFASVDMALPENEDKSHRDESASAQQVQQHRTGSVRLVYYPAEQPPVPYEGELERSELIAFLDIEERRSRDSHRRI</sequence>
<keyword evidence="5" id="KW-1185">Reference proteome</keyword>
<dbReference type="SUPFAM" id="SSF52833">
    <property type="entry name" value="Thioredoxin-like"/>
    <property type="match status" value="5"/>
</dbReference>
<dbReference type="PROSITE" id="PS00194">
    <property type="entry name" value="THIOREDOXIN_1"/>
    <property type="match status" value="1"/>
</dbReference>
<evidence type="ECO:0000313" key="4">
    <source>
        <dbReference type="EMBL" id="CUE66530.1"/>
    </source>
</evidence>
<dbReference type="GO" id="GO:0005783">
    <property type="term" value="C:endoplasmic reticulum"/>
    <property type="evidence" value="ECO:0007669"/>
    <property type="project" value="TreeGrafter"/>
</dbReference>
<dbReference type="InterPro" id="IPR051063">
    <property type="entry name" value="PDI"/>
</dbReference>
<reference evidence="5" key="1">
    <citation type="submission" date="2015-09" db="EMBL/GenBank/DDBJ databases">
        <authorList>
            <consortium name="Pathogen Informatics"/>
        </authorList>
    </citation>
    <scope>NUCLEOTIDE SEQUENCE [LARGE SCALE GENOMIC DNA]</scope>
    <source>
        <strain evidence="5">Lake Konstanz</strain>
    </source>
</reference>
<protein>
    <recommendedName>
        <fullName evidence="3">Thioredoxin domain-containing protein</fullName>
    </recommendedName>
</protein>
<accession>A0A0S4IKJ9</accession>
<organism evidence="4 5">
    <name type="scientific">Bodo saltans</name>
    <name type="common">Flagellated protozoan</name>
    <dbReference type="NCBI Taxonomy" id="75058"/>
    <lineage>
        <taxon>Eukaryota</taxon>
        <taxon>Discoba</taxon>
        <taxon>Euglenozoa</taxon>
        <taxon>Kinetoplastea</taxon>
        <taxon>Metakinetoplastina</taxon>
        <taxon>Eubodonida</taxon>
        <taxon>Bodonidae</taxon>
        <taxon>Bodo</taxon>
    </lineage>
</organism>
<name>A0A0S4IKJ9_BODSA</name>
<dbReference type="CDD" id="cd02961">
    <property type="entry name" value="PDI_a_family"/>
    <property type="match status" value="3"/>
</dbReference>
<dbReference type="Gene3D" id="3.40.30.10">
    <property type="entry name" value="Glutaredoxin"/>
    <property type="match status" value="5"/>
</dbReference>
<dbReference type="PROSITE" id="PS51352">
    <property type="entry name" value="THIOREDOXIN_2"/>
    <property type="match status" value="1"/>
</dbReference>
<dbReference type="VEuPathDB" id="TriTrypDB:BSAL_51240"/>
<dbReference type="PANTHER" id="PTHR45672">
    <property type="entry name" value="PROTEIN DISULFIDE-ISOMERASE C17H9.14C-RELATED"/>
    <property type="match status" value="1"/>
</dbReference>
<dbReference type="GO" id="GO:0003756">
    <property type="term" value="F:protein disulfide isomerase activity"/>
    <property type="evidence" value="ECO:0007669"/>
    <property type="project" value="TreeGrafter"/>
</dbReference>
<feature type="region of interest" description="Disordered" evidence="2">
    <location>
        <begin position="700"/>
        <end position="733"/>
    </location>
</feature>
<dbReference type="Pfam" id="PF00085">
    <property type="entry name" value="Thioredoxin"/>
    <property type="match status" value="3"/>
</dbReference>
<feature type="compositionally biased region" description="Polar residues" evidence="2">
    <location>
        <begin position="1575"/>
        <end position="1590"/>
    </location>
</feature>
<dbReference type="CDD" id="cd01659">
    <property type="entry name" value="TRX_superfamily"/>
    <property type="match status" value="1"/>
</dbReference>
<feature type="region of interest" description="Disordered" evidence="2">
    <location>
        <begin position="1005"/>
        <end position="1059"/>
    </location>
</feature>
<dbReference type="InterPro" id="IPR036249">
    <property type="entry name" value="Thioredoxin-like_sf"/>
</dbReference>
<evidence type="ECO:0000256" key="1">
    <source>
        <dbReference type="ARBA" id="ARBA00006347"/>
    </source>
</evidence>
<dbReference type="EMBL" id="CYKH01000057">
    <property type="protein sequence ID" value="CUE66530.1"/>
    <property type="molecule type" value="Genomic_DNA"/>
</dbReference>
<feature type="domain" description="Thioredoxin" evidence="3">
    <location>
        <begin position="838"/>
        <end position="1000"/>
    </location>
</feature>
<dbReference type="GO" id="GO:0006457">
    <property type="term" value="P:protein folding"/>
    <property type="evidence" value="ECO:0007669"/>
    <property type="project" value="TreeGrafter"/>
</dbReference>
<gene>
    <name evidence="4" type="ORF">BSAL_51240</name>
</gene>
<comment type="similarity">
    <text evidence="1">Belongs to the protein disulfide isomerase family.</text>
</comment>
<evidence type="ECO:0000256" key="2">
    <source>
        <dbReference type="SAM" id="MobiDB-lite"/>
    </source>
</evidence>
<feature type="region of interest" description="Disordered" evidence="2">
    <location>
        <begin position="1823"/>
        <end position="1842"/>
    </location>
</feature>
<dbReference type="Proteomes" id="UP000051952">
    <property type="component" value="Unassembled WGS sequence"/>
</dbReference>
<proteinExistence type="inferred from homology"/>
<feature type="compositionally biased region" description="Low complexity" evidence="2">
    <location>
        <begin position="711"/>
        <end position="726"/>
    </location>
</feature>
<feature type="region of interest" description="Disordered" evidence="2">
    <location>
        <begin position="1568"/>
        <end position="1598"/>
    </location>
</feature>